<dbReference type="Proteomes" id="UP000768646">
    <property type="component" value="Unassembled WGS sequence"/>
</dbReference>
<accession>A0ACB7CC01</accession>
<proteinExistence type="predicted"/>
<comment type="caution">
    <text evidence="1">The sequence shown here is derived from an EMBL/GenBank/DDBJ whole genome shotgun (WGS) entry which is preliminary data.</text>
</comment>
<sequence>MSSKEYVGLFSSVFFIGDYENKSYNNQYYTQPPPQYPQQSYNPHCPQSTHPCPQPCSQGQYYNGYCPQMQQQQPVYVHPPPKSVSPATGCLAW</sequence>
<name>A0ACB7CC01_9ASCO</name>
<keyword evidence="2" id="KW-1185">Reference proteome</keyword>
<reference evidence="1 2" key="1">
    <citation type="journal article" date="2021" name="Commun. Biol.">
        <title>Genomic insights into the host specific adaptation of the Pneumocystis genus.</title>
        <authorList>
            <person name="Cisse O.H."/>
            <person name="Ma L."/>
            <person name="Dekker J.P."/>
            <person name="Khil P.P."/>
            <person name="Youn J.-H."/>
            <person name="Brenchley J.M."/>
            <person name="Blair R."/>
            <person name="Pahar B."/>
            <person name="Chabe M."/>
            <person name="Van Rompay K.K.A."/>
            <person name="Keesler R."/>
            <person name="Sukura A."/>
            <person name="Hirsch V."/>
            <person name="Kutty G."/>
            <person name="Liu Y."/>
            <person name="Peng L."/>
            <person name="Chen J."/>
            <person name="Song J."/>
            <person name="Weissenbacher-Lang C."/>
            <person name="Xu J."/>
            <person name="Upham N.S."/>
            <person name="Stajich J.E."/>
            <person name="Cuomo C.A."/>
            <person name="Cushion M.T."/>
            <person name="Kovacs J.A."/>
        </authorList>
    </citation>
    <scope>NUCLEOTIDE SEQUENCE [LARGE SCALE GENOMIC DNA]</scope>
    <source>
        <strain evidence="1 2">RABM</strain>
    </source>
</reference>
<dbReference type="EMBL" id="JABTEG010000007">
    <property type="protein sequence ID" value="KAG4304597.1"/>
    <property type="molecule type" value="Genomic_DNA"/>
</dbReference>
<gene>
    <name evidence="1" type="ORF">PORY_001990</name>
</gene>
<evidence type="ECO:0000313" key="2">
    <source>
        <dbReference type="Proteomes" id="UP000768646"/>
    </source>
</evidence>
<organism evidence="1 2">
    <name type="scientific">Pneumocystis oryctolagi</name>
    <dbReference type="NCBI Taxonomy" id="42067"/>
    <lineage>
        <taxon>Eukaryota</taxon>
        <taxon>Fungi</taxon>
        <taxon>Dikarya</taxon>
        <taxon>Ascomycota</taxon>
        <taxon>Taphrinomycotina</taxon>
        <taxon>Pneumocystomycetes</taxon>
        <taxon>Pneumocystaceae</taxon>
        <taxon>Pneumocystis</taxon>
    </lineage>
</organism>
<protein>
    <submittedName>
        <fullName evidence="1">Uncharacterized protein</fullName>
    </submittedName>
</protein>
<evidence type="ECO:0000313" key="1">
    <source>
        <dbReference type="EMBL" id="KAG4304597.1"/>
    </source>
</evidence>